<evidence type="ECO:0000313" key="2">
    <source>
        <dbReference type="EMBL" id="KAK9272008.1"/>
    </source>
</evidence>
<organism evidence="2 3">
    <name type="scientific">Liquidambar formosana</name>
    <name type="common">Formosan gum</name>
    <dbReference type="NCBI Taxonomy" id="63359"/>
    <lineage>
        <taxon>Eukaryota</taxon>
        <taxon>Viridiplantae</taxon>
        <taxon>Streptophyta</taxon>
        <taxon>Embryophyta</taxon>
        <taxon>Tracheophyta</taxon>
        <taxon>Spermatophyta</taxon>
        <taxon>Magnoliopsida</taxon>
        <taxon>eudicotyledons</taxon>
        <taxon>Gunneridae</taxon>
        <taxon>Pentapetalae</taxon>
        <taxon>Saxifragales</taxon>
        <taxon>Altingiaceae</taxon>
        <taxon>Liquidambar</taxon>
    </lineage>
</organism>
<dbReference type="Pfam" id="PF16940">
    <property type="entry name" value="Tic110"/>
    <property type="match status" value="1"/>
</dbReference>
<dbReference type="PANTHER" id="PTHR34935:SF3">
    <property type="entry name" value="PROTEIN TIC110, CHLOROPLASTIC"/>
    <property type="match status" value="1"/>
</dbReference>
<protein>
    <submittedName>
        <fullName evidence="2">Uncharacterized protein</fullName>
    </submittedName>
</protein>
<comment type="caution">
    <text evidence="2">The sequence shown here is derived from an EMBL/GenBank/DDBJ whole genome shotgun (WGS) entry which is preliminary data.</text>
</comment>
<accession>A0AAP0R8U1</accession>
<name>A0AAP0R8U1_LIQFO</name>
<sequence length="290" mass="32648">MESDVFTLFKEIYRQKLQQFITKGELNDEDVAVLLRLRVMLCIPQQTVEAAHADICGSLFEKVVKDAIASGVDGYDADVKQSVRKAAHGLRLTREAAMSIASKAVRKIFMNYIKRSRAIGNRTEAAKELKKMIAFNTLVVTELVADIKGESSDTKPEEPIKEEEKQIEEDEDEEEEWESLQTLRKIKPSEELAAKLGKPGQTEITLKDDLPERDRTDLYKTYLLFCLTGEVTRIPFGAQITTKKDDSDYLLLNQLGGILGLTGKEIVEVHRSLAEQAFRQQAEVILADGQ</sequence>
<gene>
    <name evidence="2" type="ORF">L1049_002377</name>
</gene>
<evidence type="ECO:0000313" key="3">
    <source>
        <dbReference type="Proteomes" id="UP001415857"/>
    </source>
</evidence>
<keyword evidence="3" id="KW-1185">Reference proteome</keyword>
<dbReference type="InterPro" id="IPR031610">
    <property type="entry name" value="TIC110"/>
</dbReference>
<evidence type="ECO:0000256" key="1">
    <source>
        <dbReference type="SAM" id="MobiDB-lite"/>
    </source>
</evidence>
<feature type="region of interest" description="Disordered" evidence="1">
    <location>
        <begin position="149"/>
        <end position="175"/>
    </location>
</feature>
<feature type="compositionally biased region" description="Acidic residues" evidence="1">
    <location>
        <begin position="165"/>
        <end position="175"/>
    </location>
</feature>
<dbReference type="AlphaFoldDB" id="A0AAP0R8U1"/>
<proteinExistence type="predicted"/>
<dbReference type="Proteomes" id="UP001415857">
    <property type="component" value="Unassembled WGS sequence"/>
</dbReference>
<feature type="compositionally biased region" description="Basic and acidic residues" evidence="1">
    <location>
        <begin position="149"/>
        <end position="164"/>
    </location>
</feature>
<dbReference type="GO" id="GO:0045037">
    <property type="term" value="P:protein import into chloroplast stroma"/>
    <property type="evidence" value="ECO:0007669"/>
    <property type="project" value="TreeGrafter"/>
</dbReference>
<dbReference type="EMBL" id="JBBPBK010000013">
    <property type="protein sequence ID" value="KAK9272008.1"/>
    <property type="molecule type" value="Genomic_DNA"/>
</dbReference>
<dbReference type="PANTHER" id="PTHR34935">
    <property type="entry name" value="PROTEIN TIC110, CHLOROPLASTIC"/>
    <property type="match status" value="1"/>
</dbReference>
<dbReference type="GO" id="GO:0061927">
    <property type="term" value="C:TOC-TIC supercomplex I"/>
    <property type="evidence" value="ECO:0007669"/>
    <property type="project" value="TreeGrafter"/>
</dbReference>
<reference evidence="2 3" key="1">
    <citation type="journal article" date="2024" name="Plant J.">
        <title>Genome sequences and population genomics reveal climatic adaptation and genomic divergence between two closely related sweetgum species.</title>
        <authorList>
            <person name="Xu W.Q."/>
            <person name="Ren C.Q."/>
            <person name="Zhang X.Y."/>
            <person name="Comes H.P."/>
            <person name="Liu X.H."/>
            <person name="Li Y.G."/>
            <person name="Kettle C.J."/>
            <person name="Jalonen R."/>
            <person name="Gaisberger H."/>
            <person name="Ma Y.Z."/>
            <person name="Qiu Y.X."/>
        </authorList>
    </citation>
    <scope>NUCLEOTIDE SEQUENCE [LARGE SCALE GENOMIC DNA]</scope>
    <source>
        <strain evidence="2">Hangzhou</strain>
    </source>
</reference>